<proteinExistence type="predicted"/>
<gene>
    <name evidence="2" type="ORF">DBRI00130_LOCUS38278</name>
</gene>
<evidence type="ECO:0000313" key="2">
    <source>
        <dbReference type="EMBL" id="CAE4652571.1"/>
    </source>
</evidence>
<dbReference type="EMBL" id="HBNS01051706">
    <property type="protein sequence ID" value="CAE4652571.1"/>
    <property type="molecule type" value="Transcribed_RNA"/>
</dbReference>
<organism evidence="2">
    <name type="scientific">Ditylum brightwellii</name>
    <dbReference type="NCBI Taxonomy" id="49249"/>
    <lineage>
        <taxon>Eukaryota</taxon>
        <taxon>Sar</taxon>
        <taxon>Stramenopiles</taxon>
        <taxon>Ochrophyta</taxon>
        <taxon>Bacillariophyta</taxon>
        <taxon>Mediophyceae</taxon>
        <taxon>Lithodesmiophycidae</taxon>
        <taxon>Lithodesmiales</taxon>
        <taxon>Lithodesmiaceae</taxon>
        <taxon>Ditylum</taxon>
    </lineage>
</organism>
<evidence type="ECO:0000256" key="1">
    <source>
        <dbReference type="SAM" id="SignalP"/>
    </source>
</evidence>
<feature type="chain" id="PRO_5030884156" description="Indole-3-glycerol-phosphate synthase" evidence="1">
    <location>
        <begin position="24"/>
        <end position="372"/>
    </location>
</feature>
<keyword evidence="1" id="KW-0732">Signal</keyword>
<sequence length="372" mass="39561">MKINQSFLLLLLSTITSTGSVSAFSAVSPDMTRSRLKEALCSPSGKLTLSPELIIPEPTDPTALLLKSTEVTKVSERIRTSAKANVAFIEGSIGSLRSFAAEQENARGQFPSPVPVVFTGIAPGSDDAVDLDEAADAGVSGIIVSVLNGKAISTVQDLIDQEDGSLKDQCEKALASRLQPIPEVFLVGGTQWEEEDVVKLVDVLTEKCGDAGEPVSVVLTIDAPEESDDDEEGSEDEEAKAAFLPKVPKALGKRVPIIGSVKVPAGGGRMSQYTKLMKESGFTGAYLRADCVPGFRMNPDLEAVGGFWCAAIGDLKSVKSKNFSFRSKVQLDKDVPLEWYNYQKNIMESGALGDFSGPAQDVNSDAGDYLGF</sequence>
<dbReference type="AlphaFoldDB" id="A0A7S4SSX3"/>
<accession>A0A7S4SSX3</accession>
<feature type="signal peptide" evidence="1">
    <location>
        <begin position="1"/>
        <end position="23"/>
    </location>
</feature>
<name>A0A7S4SSX3_9STRA</name>
<protein>
    <recommendedName>
        <fullName evidence="3">Indole-3-glycerol-phosphate synthase</fullName>
    </recommendedName>
</protein>
<reference evidence="2" key="1">
    <citation type="submission" date="2021-01" db="EMBL/GenBank/DDBJ databases">
        <authorList>
            <person name="Corre E."/>
            <person name="Pelletier E."/>
            <person name="Niang G."/>
            <person name="Scheremetjew M."/>
            <person name="Finn R."/>
            <person name="Kale V."/>
            <person name="Holt S."/>
            <person name="Cochrane G."/>
            <person name="Meng A."/>
            <person name="Brown T."/>
            <person name="Cohen L."/>
        </authorList>
    </citation>
    <scope>NUCLEOTIDE SEQUENCE</scope>
    <source>
        <strain evidence="2">GSO104</strain>
    </source>
</reference>
<evidence type="ECO:0008006" key="3">
    <source>
        <dbReference type="Google" id="ProtNLM"/>
    </source>
</evidence>